<gene>
    <name evidence="2" type="ORF">E4665_14970</name>
</gene>
<protein>
    <submittedName>
        <fullName evidence="2">Alpha/beta hydrolase</fullName>
    </submittedName>
</protein>
<evidence type="ECO:0000313" key="2">
    <source>
        <dbReference type="EMBL" id="TGA96596.1"/>
    </source>
</evidence>
<dbReference type="PANTHER" id="PTHR43798">
    <property type="entry name" value="MONOACYLGLYCEROL LIPASE"/>
    <property type="match status" value="1"/>
</dbReference>
<dbReference type="InterPro" id="IPR000073">
    <property type="entry name" value="AB_hydrolase_1"/>
</dbReference>
<dbReference type="GO" id="GO:0016787">
    <property type="term" value="F:hydrolase activity"/>
    <property type="evidence" value="ECO:0007669"/>
    <property type="project" value="UniProtKB-KW"/>
</dbReference>
<evidence type="ECO:0000313" key="3">
    <source>
        <dbReference type="Proteomes" id="UP000298347"/>
    </source>
</evidence>
<proteinExistence type="predicted"/>
<accession>A0A4Z0GKT3</accession>
<sequence>MKVAPNRSEVSPNEAEGDKNIMAVHCYFKKVGTGKESIVFFPAAGFSGIEGEIFADYFHQDYQLFLCDLPGYGRSSGFDQSIKTKDLADWVIQFFNEEKLDKVHLIGHSVGGFVCLCVAYHYPDRVRSLTLLDSGHFNLPRFPSEMGKSAVLMPLLSLLSRIFKRKIYPFIGRYILPSIEDSSDTIETQENFLKFCRWMHLNDANPYVSEAFFKAAVPLKQAGLPLHICFYQARPKKMLSAIRIPVCLFYASYEGIEKKREQFERKNIKSFLNQPNIRIIKVPGAHYVLWSEESPLPETAEFIRAAGN</sequence>
<dbReference type="InterPro" id="IPR050266">
    <property type="entry name" value="AB_hydrolase_sf"/>
</dbReference>
<dbReference type="PANTHER" id="PTHR43798:SF33">
    <property type="entry name" value="HYDROLASE, PUTATIVE (AFU_ORTHOLOGUE AFUA_2G14860)-RELATED"/>
    <property type="match status" value="1"/>
</dbReference>
<organism evidence="2 3">
    <name type="scientific">Sporolactobacillus shoreae</name>
    <dbReference type="NCBI Taxonomy" id="1465501"/>
    <lineage>
        <taxon>Bacteria</taxon>
        <taxon>Bacillati</taxon>
        <taxon>Bacillota</taxon>
        <taxon>Bacilli</taxon>
        <taxon>Bacillales</taxon>
        <taxon>Sporolactobacillaceae</taxon>
        <taxon>Sporolactobacillus</taxon>
    </lineage>
</organism>
<feature type="domain" description="AB hydrolase-1" evidence="1">
    <location>
        <begin position="55"/>
        <end position="290"/>
    </location>
</feature>
<keyword evidence="3" id="KW-1185">Reference proteome</keyword>
<dbReference type="Pfam" id="PF00561">
    <property type="entry name" value="Abhydrolase_1"/>
    <property type="match status" value="1"/>
</dbReference>
<dbReference type="InterPro" id="IPR029058">
    <property type="entry name" value="AB_hydrolase_fold"/>
</dbReference>
<name>A0A4Z0GKT3_9BACL</name>
<evidence type="ECO:0000259" key="1">
    <source>
        <dbReference type="Pfam" id="PF00561"/>
    </source>
</evidence>
<dbReference type="PRINTS" id="PR00111">
    <property type="entry name" value="ABHYDROLASE"/>
</dbReference>
<reference evidence="2 3" key="1">
    <citation type="journal article" date="2015" name="Int. J. Syst. Evol. Microbiol.">
        <title>Sporolactobacillus shoreae sp. nov. and Sporolactobacillus spathodeae sp. nov., two spore-forming lactic acid bacteria isolated from tree barks in Thailand.</title>
        <authorList>
            <person name="Thamacharoensuk T."/>
            <person name="Kitahara M."/>
            <person name="Ohkuma M."/>
            <person name="Thongchul N."/>
            <person name="Tanasupawat S."/>
        </authorList>
    </citation>
    <scope>NUCLEOTIDE SEQUENCE [LARGE SCALE GENOMIC DNA]</scope>
    <source>
        <strain evidence="2 3">BK92</strain>
    </source>
</reference>
<dbReference type="EMBL" id="SRJD01000022">
    <property type="protein sequence ID" value="TGA96596.1"/>
    <property type="molecule type" value="Genomic_DNA"/>
</dbReference>
<dbReference type="GO" id="GO:0016020">
    <property type="term" value="C:membrane"/>
    <property type="evidence" value="ECO:0007669"/>
    <property type="project" value="TreeGrafter"/>
</dbReference>
<comment type="caution">
    <text evidence="2">The sequence shown here is derived from an EMBL/GenBank/DDBJ whole genome shotgun (WGS) entry which is preliminary data.</text>
</comment>
<dbReference type="SUPFAM" id="SSF53474">
    <property type="entry name" value="alpha/beta-Hydrolases"/>
    <property type="match status" value="1"/>
</dbReference>
<dbReference type="Proteomes" id="UP000298347">
    <property type="component" value="Unassembled WGS sequence"/>
</dbReference>
<dbReference type="Gene3D" id="3.40.50.1820">
    <property type="entry name" value="alpha/beta hydrolase"/>
    <property type="match status" value="1"/>
</dbReference>
<dbReference type="OrthoDB" id="2357020at2"/>
<dbReference type="AlphaFoldDB" id="A0A4Z0GKT3"/>
<keyword evidence="2" id="KW-0378">Hydrolase</keyword>